<dbReference type="Proteomes" id="UP001497623">
    <property type="component" value="Unassembled WGS sequence"/>
</dbReference>
<sequence>FPPEFPFGHPCNSDYQCQDYNSLDDQERFTIVLDADKWRLRSVCLDGRCNCQEHFQHQVFVDGNYKCTLKFLFGGDLGKCSPEDSTSCIGGSCKKRELDIYSYCICNKGSVLVGNTCREIKEASVSDSCISPESGLVPVCNYERNMYCDPNEVDISKKKCICFKNFYQERENGTCVSAKEYVEKYYNETLVALNEFCGTTKVDSLPKNCDEEANMTCQNSACKCKREFYPVESNGTCESKQSYAKEHNLTRYKVKPGVYCDYNYDCITGLDCFENKCACPYPCVFVKKTNTCDCGEVSALEGAGRAILVGVLGGFVIIFFWWRMIKKTMNKRKEKIQ</sequence>
<proteinExistence type="predicted"/>
<comment type="caution">
    <text evidence="2">The sequence shown here is derived from an EMBL/GenBank/DDBJ whole genome shotgun (WGS) entry which is preliminary data.</text>
</comment>
<organism evidence="2 3">
    <name type="scientific">Meganyctiphanes norvegica</name>
    <name type="common">Northern krill</name>
    <name type="synonym">Thysanopoda norvegica</name>
    <dbReference type="NCBI Taxonomy" id="48144"/>
    <lineage>
        <taxon>Eukaryota</taxon>
        <taxon>Metazoa</taxon>
        <taxon>Ecdysozoa</taxon>
        <taxon>Arthropoda</taxon>
        <taxon>Crustacea</taxon>
        <taxon>Multicrustacea</taxon>
        <taxon>Malacostraca</taxon>
        <taxon>Eumalacostraca</taxon>
        <taxon>Eucarida</taxon>
        <taxon>Euphausiacea</taxon>
        <taxon>Euphausiidae</taxon>
        <taxon>Meganyctiphanes</taxon>
    </lineage>
</organism>
<name>A0AAV2Q1E0_MEGNR</name>
<feature type="transmembrane region" description="Helical" evidence="1">
    <location>
        <begin position="302"/>
        <end position="322"/>
    </location>
</feature>
<keyword evidence="1" id="KW-1133">Transmembrane helix</keyword>
<dbReference type="AlphaFoldDB" id="A0AAV2Q1E0"/>
<keyword evidence="1" id="KW-0472">Membrane</keyword>
<reference evidence="2 3" key="1">
    <citation type="submission" date="2024-05" db="EMBL/GenBank/DDBJ databases">
        <authorList>
            <person name="Wallberg A."/>
        </authorList>
    </citation>
    <scope>NUCLEOTIDE SEQUENCE [LARGE SCALE GENOMIC DNA]</scope>
</reference>
<keyword evidence="3" id="KW-1185">Reference proteome</keyword>
<dbReference type="EMBL" id="CAXKWB010002300">
    <property type="protein sequence ID" value="CAL4066556.1"/>
    <property type="molecule type" value="Genomic_DNA"/>
</dbReference>
<accession>A0AAV2Q1E0</accession>
<evidence type="ECO:0000313" key="3">
    <source>
        <dbReference type="Proteomes" id="UP001497623"/>
    </source>
</evidence>
<evidence type="ECO:0000256" key="1">
    <source>
        <dbReference type="SAM" id="Phobius"/>
    </source>
</evidence>
<protein>
    <submittedName>
        <fullName evidence="2">Uncharacterized protein</fullName>
    </submittedName>
</protein>
<gene>
    <name evidence="2" type="ORF">MNOR_LOCUS5803</name>
</gene>
<feature type="non-terminal residue" evidence="2">
    <location>
        <position position="1"/>
    </location>
</feature>
<evidence type="ECO:0000313" key="2">
    <source>
        <dbReference type="EMBL" id="CAL4066556.1"/>
    </source>
</evidence>
<keyword evidence="1" id="KW-0812">Transmembrane</keyword>